<dbReference type="Proteomes" id="UP001597344">
    <property type="component" value="Unassembled WGS sequence"/>
</dbReference>
<evidence type="ECO:0008006" key="3">
    <source>
        <dbReference type="Google" id="ProtNLM"/>
    </source>
</evidence>
<reference evidence="2" key="1">
    <citation type="journal article" date="2019" name="Int. J. Syst. Evol. Microbiol.">
        <title>The Global Catalogue of Microorganisms (GCM) 10K type strain sequencing project: providing services to taxonomists for standard genome sequencing and annotation.</title>
        <authorList>
            <consortium name="The Broad Institute Genomics Platform"/>
            <consortium name="The Broad Institute Genome Sequencing Center for Infectious Disease"/>
            <person name="Wu L."/>
            <person name="Ma J."/>
        </authorList>
    </citation>
    <scope>NUCLEOTIDE SEQUENCE [LARGE SCALE GENOMIC DNA]</scope>
    <source>
        <strain evidence="2">DT92</strain>
    </source>
</reference>
<organism evidence="1 2">
    <name type="scientific">Aquimarina celericrescens</name>
    <dbReference type="NCBI Taxonomy" id="1964542"/>
    <lineage>
        <taxon>Bacteria</taxon>
        <taxon>Pseudomonadati</taxon>
        <taxon>Bacteroidota</taxon>
        <taxon>Flavobacteriia</taxon>
        <taxon>Flavobacteriales</taxon>
        <taxon>Flavobacteriaceae</taxon>
        <taxon>Aquimarina</taxon>
    </lineage>
</organism>
<protein>
    <recommendedName>
        <fullName evidence="3">SH3b domain-containing protein</fullName>
    </recommendedName>
</protein>
<gene>
    <name evidence="1" type="ORF">ACFSJT_00020</name>
</gene>
<dbReference type="EMBL" id="JBHUHY010000001">
    <property type="protein sequence ID" value="MFD2185159.1"/>
    <property type="molecule type" value="Genomic_DNA"/>
</dbReference>
<evidence type="ECO:0000313" key="1">
    <source>
        <dbReference type="EMBL" id="MFD2185159.1"/>
    </source>
</evidence>
<keyword evidence="2" id="KW-1185">Reference proteome</keyword>
<sequence length="215" mass="24753">MTKQVDTEKKVSSVKQDKEVLSSNNKGYLFIEISKIYHNQGEFSIQGEDNTSMFYFVNKNVTINGKTYDIINDEHLYKNFIEVESYFPEYGIFIIKAEKLQDGNYAAVINGNKAKIDGVKHKAILNFKTPEQYVLDGYPNPSKDNPVRVSPNESSDILPNYGDHTYKSLEINGEWLKVKDDKDCYSGEEPSKKDIMGWIRWMKNGEVIIDIRHSC</sequence>
<evidence type="ECO:0000313" key="2">
    <source>
        <dbReference type="Proteomes" id="UP001597344"/>
    </source>
</evidence>
<comment type="caution">
    <text evidence="1">The sequence shown here is derived from an EMBL/GenBank/DDBJ whole genome shotgun (WGS) entry which is preliminary data.</text>
</comment>
<proteinExistence type="predicted"/>
<name>A0ABW5AQA7_9FLAO</name>
<accession>A0ABW5AQA7</accession>